<dbReference type="InterPro" id="IPR025213">
    <property type="entry name" value="Sim4_Fta2"/>
</dbReference>
<organism evidence="2 3">
    <name type="scientific">Staphylotrichum longicolle</name>
    <dbReference type="NCBI Taxonomy" id="669026"/>
    <lineage>
        <taxon>Eukaryota</taxon>
        <taxon>Fungi</taxon>
        <taxon>Dikarya</taxon>
        <taxon>Ascomycota</taxon>
        <taxon>Pezizomycotina</taxon>
        <taxon>Sordariomycetes</taxon>
        <taxon>Sordariomycetidae</taxon>
        <taxon>Sordariales</taxon>
        <taxon>Chaetomiaceae</taxon>
        <taxon>Staphylotrichum</taxon>
    </lineage>
</organism>
<keyword evidence="1" id="KW-0812">Transmembrane</keyword>
<evidence type="ECO:0000313" key="3">
    <source>
        <dbReference type="Proteomes" id="UP001197093"/>
    </source>
</evidence>
<keyword evidence="3" id="KW-1185">Reference proteome</keyword>
<name>A0AAD4ENM8_9PEZI</name>
<sequence>MSAMADLLPRVPGPKLGPFTPTGEAKIKFISYLGSPYSENAYVWKVKINGKRYALKMFRFKTFQYLDQCHHSDRRPPLANRNMYAKYYDPFNCECRAYGRLKEEGREDLAVRAYGYLILSFDQQAEVAGKMGVRHSSLISASWGAHEEHRGLPVRAIVKELVTDDFGEDYPFAITEAQAPQVCSDLKGFHALGIRVGDIRESNYVRGKLVDLGRAWTMYHPGVMSCSSIRLSILRKAEARSLVKLFQRRNFAVPRALQACSVGDMKDMEVTSWDWRKDDGAVAHVDKQLYKTWSLGLFSAFLGMEALFTIIFMLFIWN</sequence>
<proteinExistence type="predicted"/>
<dbReference type="AlphaFoldDB" id="A0AAD4ENM8"/>
<feature type="transmembrane region" description="Helical" evidence="1">
    <location>
        <begin position="295"/>
        <end position="317"/>
    </location>
</feature>
<dbReference type="EMBL" id="JAHCVI010000006">
    <property type="protein sequence ID" value="KAG7284421.1"/>
    <property type="molecule type" value="Genomic_DNA"/>
</dbReference>
<dbReference type="Pfam" id="PF13095">
    <property type="entry name" value="FTA2"/>
    <property type="match status" value="1"/>
</dbReference>
<evidence type="ECO:0000256" key="1">
    <source>
        <dbReference type="SAM" id="Phobius"/>
    </source>
</evidence>
<comment type="caution">
    <text evidence="2">The sequence shown here is derived from an EMBL/GenBank/DDBJ whole genome shotgun (WGS) entry which is preliminary data.</text>
</comment>
<reference evidence="2" key="1">
    <citation type="submission" date="2023-02" db="EMBL/GenBank/DDBJ databases">
        <authorList>
            <person name="Palmer J.M."/>
        </authorList>
    </citation>
    <scope>NUCLEOTIDE SEQUENCE</scope>
    <source>
        <strain evidence="2">FW57</strain>
    </source>
</reference>
<keyword evidence="1" id="KW-1133">Transmembrane helix</keyword>
<keyword evidence="1" id="KW-0472">Membrane</keyword>
<accession>A0AAD4ENM8</accession>
<dbReference type="Proteomes" id="UP001197093">
    <property type="component" value="Unassembled WGS sequence"/>
</dbReference>
<evidence type="ECO:0000313" key="2">
    <source>
        <dbReference type="EMBL" id="KAG7284421.1"/>
    </source>
</evidence>
<gene>
    <name evidence="2" type="ORF">NEMBOFW57_010794</name>
</gene>
<protein>
    <submittedName>
        <fullName evidence="2">Uncharacterized protein</fullName>
    </submittedName>
</protein>